<dbReference type="InterPro" id="IPR005546">
    <property type="entry name" value="Autotransporte_beta"/>
</dbReference>
<evidence type="ECO:0000313" key="3">
    <source>
        <dbReference type="EMBL" id="QCI67101.1"/>
    </source>
</evidence>
<evidence type="ECO:0000256" key="1">
    <source>
        <dbReference type="ARBA" id="ARBA00022729"/>
    </source>
</evidence>
<gene>
    <name evidence="3" type="ORF">E8M01_24405</name>
</gene>
<protein>
    <submittedName>
        <fullName evidence="3">Autotransporter domain-containing protein</fullName>
    </submittedName>
</protein>
<dbReference type="SUPFAM" id="SSF51126">
    <property type="entry name" value="Pectin lyase-like"/>
    <property type="match status" value="2"/>
</dbReference>
<dbReference type="Gene3D" id="2.40.128.130">
    <property type="entry name" value="Autotransporter beta-domain"/>
    <property type="match status" value="1"/>
</dbReference>
<dbReference type="SUPFAM" id="SSF103515">
    <property type="entry name" value="Autotransporter"/>
    <property type="match status" value="1"/>
</dbReference>
<sequence>MRDGASLNITGSGTFSGGSAAGGAGGSVGGGNGAAAGSDLFLANGTTTFNPTGTLTFNGTIGDASASSVPTGQGFVAGSGPGAAIAVTGGTVVLNGANTYAGGTTLSGGVTVAGHAAAFSTGMMTFSGGTLRAGAADLTIGNQITLATGGGTVDTDGRTLTLSGVITGGADLTKSGAGTLIVHWLSNTGTTTVSAGTLQGGAAYAFGMQSAYVVASGATLDLGGFDQAIGSLAGAGTVTNGATLRLVGTSNASTTFSGVIRDGAGTLGLELDIAGTLTLTGASTYTGGTRICDCSTLQIGNGGMTGSIVGDVVNYGALVFNRSNTYQFDGVISGDGAIRQIGGGRTILTGNSSGFGGLTTIEAGTLSVNGMLGGTLAVLSGGTLGGTGTVGNTVVAAGGVLAPGNSIGTLTVAGNLAFAAGSSYRVEVSPTTADRTTVTGTASLAGTVTASFQLGAPISRQYAILHAAGGVSGTFDPGVVTNLPASLKSSLSYDGTHAYLNFDIAYSGLPRNQQSVADAIAASFRGTGSLPMIFAAMTPGGLTTVSGEVAAGTQQAAFNGASLFLNLMLDPMAGARGATASAPGSSLIEMADLSAGPTPAARVEAGWSVWTKASGQAGRSASDAGLSAAGTTSSMFGVAAGADKRIAADTLVGFALSGGGSSFGGRGSASGDFFQAGLYGSTRLGEGYLSAALAYGWNRFDVSRQVSVGGLSETYTSSPVGHTLGGRIEAGRRFGTRALAWTPYAAVEAIGYSASAYSEGFAAPATGIFALTYGARTSGTLRTELGLRLDSLTPLAPGADLLTFGRLAYGYQAGTQRSIDAAFQTLAGSGFAVFGARASTHTMLASFGAEARLAGGMRATASLDGELGDRHRSIRANLGLRHSW</sequence>
<feature type="domain" description="Autotransporter" evidence="2">
    <location>
        <begin position="602"/>
        <end position="884"/>
    </location>
</feature>
<keyword evidence="1" id="KW-0732">Signal</keyword>
<organism evidence="3 4">
    <name type="scientific">Phreatobacter stygius</name>
    <dbReference type="NCBI Taxonomy" id="1940610"/>
    <lineage>
        <taxon>Bacteria</taxon>
        <taxon>Pseudomonadati</taxon>
        <taxon>Pseudomonadota</taxon>
        <taxon>Alphaproteobacteria</taxon>
        <taxon>Hyphomicrobiales</taxon>
        <taxon>Phreatobacteraceae</taxon>
        <taxon>Phreatobacter</taxon>
    </lineage>
</organism>
<dbReference type="KEGG" id="pstg:E8M01_24405"/>
<dbReference type="InterPro" id="IPR012332">
    <property type="entry name" value="Autotransporter_pectin_lyase_C"/>
</dbReference>
<reference evidence="3 4" key="1">
    <citation type="submission" date="2019-04" db="EMBL/GenBank/DDBJ databases">
        <title>Phreatobacter aquaticus sp. nov.</title>
        <authorList>
            <person name="Choi A."/>
        </authorList>
    </citation>
    <scope>NUCLEOTIDE SEQUENCE [LARGE SCALE GENOMIC DNA]</scope>
    <source>
        <strain evidence="3 4">KCTC 52518</strain>
    </source>
</reference>
<accession>A0A4D7B2L9</accession>
<evidence type="ECO:0000259" key="2">
    <source>
        <dbReference type="PROSITE" id="PS51208"/>
    </source>
</evidence>
<proteinExistence type="predicted"/>
<dbReference type="Proteomes" id="UP000298781">
    <property type="component" value="Chromosome"/>
</dbReference>
<dbReference type="Pfam" id="PF03797">
    <property type="entry name" value="Autotransporter"/>
    <property type="match status" value="1"/>
</dbReference>
<evidence type="ECO:0000313" key="4">
    <source>
        <dbReference type="Proteomes" id="UP000298781"/>
    </source>
</evidence>
<dbReference type="AlphaFoldDB" id="A0A4D7B2L9"/>
<dbReference type="EMBL" id="CP039690">
    <property type="protein sequence ID" value="QCI67101.1"/>
    <property type="molecule type" value="Genomic_DNA"/>
</dbReference>
<dbReference type="InterPro" id="IPR011050">
    <property type="entry name" value="Pectin_lyase_fold/virulence"/>
</dbReference>
<dbReference type="NCBIfam" id="TIGR02601">
    <property type="entry name" value="autotrns_rpt"/>
    <property type="match status" value="2"/>
</dbReference>
<dbReference type="InterPro" id="IPR036709">
    <property type="entry name" value="Autotransporte_beta_dom_sf"/>
</dbReference>
<dbReference type="Gene3D" id="2.160.20.20">
    <property type="match status" value="1"/>
</dbReference>
<dbReference type="Pfam" id="PF12951">
    <property type="entry name" value="PATR"/>
    <property type="match status" value="4"/>
</dbReference>
<dbReference type="SMART" id="SM00869">
    <property type="entry name" value="Autotransporter"/>
    <property type="match status" value="1"/>
</dbReference>
<name>A0A4D7B2L9_9HYPH</name>
<dbReference type="OrthoDB" id="7195851at2"/>
<keyword evidence="4" id="KW-1185">Reference proteome</keyword>
<dbReference type="InterPro" id="IPR013425">
    <property type="entry name" value="Autotrns_rpt"/>
</dbReference>
<dbReference type="PROSITE" id="PS51208">
    <property type="entry name" value="AUTOTRANSPORTER"/>
    <property type="match status" value="1"/>
</dbReference>